<evidence type="ECO:0000313" key="2">
    <source>
        <dbReference type="Proteomes" id="UP000077266"/>
    </source>
</evidence>
<gene>
    <name evidence="1" type="ORF">EXIGLDRAFT_378423</name>
</gene>
<accession>A0A165L4Q5</accession>
<keyword evidence="2" id="KW-1185">Reference proteome</keyword>
<name>A0A165L4Q5_EXIGL</name>
<reference evidence="1 2" key="1">
    <citation type="journal article" date="2016" name="Mol. Biol. Evol.">
        <title>Comparative Genomics of Early-Diverging Mushroom-Forming Fungi Provides Insights into the Origins of Lignocellulose Decay Capabilities.</title>
        <authorList>
            <person name="Nagy L.G."/>
            <person name="Riley R."/>
            <person name="Tritt A."/>
            <person name="Adam C."/>
            <person name="Daum C."/>
            <person name="Floudas D."/>
            <person name="Sun H."/>
            <person name="Yadav J.S."/>
            <person name="Pangilinan J."/>
            <person name="Larsson K.H."/>
            <person name="Matsuura K."/>
            <person name="Barry K."/>
            <person name="Labutti K."/>
            <person name="Kuo R."/>
            <person name="Ohm R.A."/>
            <person name="Bhattacharya S.S."/>
            <person name="Shirouzu T."/>
            <person name="Yoshinaga Y."/>
            <person name="Martin F.M."/>
            <person name="Grigoriev I.V."/>
            <person name="Hibbett D.S."/>
        </authorList>
    </citation>
    <scope>NUCLEOTIDE SEQUENCE [LARGE SCALE GENOMIC DNA]</scope>
    <source>
        <strain evidence="1 2">HHB12029</strain>
    </source>
</reference>
<dbReference type="EMBL" id="KV425931">
    <property type="protein sequence ID" value="KZV97345.1"/>
    <property type="molecule type" value="Genomic_DNA"/>
</dbReference>
<organism evidence="1 2">
    <name type="scientific">Exidia glandulosa HHB12029</name>
    <dbReference type="NCBI Taxonomy" id="1314781"/>
    <lineage>
        <taxon>Eukaryota</taxon>
        <taxon>Fungi</taxon>
        <taxon>Dikarya</taxon>
        <taxon>Basidiomycota</taxon>
        <taxon>Agaricomycotina</taxon>
        <taxon>Agaricomycetes</taxon>
        <taxon>Auriculariales</taxon>
        <taxon>Exidiaceae</taxon>
        <taxon>Exidia</taxon>
    </lineage>
</organism>
<sequence>MSDSASSDDDARDGLMYGGGRPMTIEQKLASQSRYIAAFLDAPTDSLPLWEPTTVRDDVPAWNDDDVNRLRESRIPATSSSSVPDLGLYSIGHLDRLDPSFPETLDNFTRGNEHIFLSNAAGTGKTRLLAETLIHNWGFYFTCCNGSGFSQYGSLDLADAMSVLRLRPFDASGLYPRIILSRRLNAAALGELRHNQCTARRPFLWVLLSRLLLFNEFCALYEARGIPEAQARRKWLLLQLRPKSVTRVDPFYGMSTTIRDLHLDDDDLLSRIASAMPACQDRITFVAIDEAQVPQTRFETSFATANPYRLQHAPLLRELIKCFGEHLPQKRFIISSHRLDLPLVEEALSAAHARTNDVRHFYALGSVETVEKASSYIRHFLPEASDDDCRFIFAWTRGRCVLQVRDSIQRSICLPDIDS</sequence>
<proteinExistence type="predicted"/>
<dbReference type="Proteomes" id="UP000077266">
    <property type="component" value="Unassembled WGS sequence"/>
</dbReference>
<protein>
    <submittedName>
        <fullName evidence="1">Uncharacterized protein</fullName>
    </submittedName>
</protein>
<dbReference type="AlphaFoldDB" id="A0A165L4Q5"/>
<dbReference type="InParanoid" id="A0A165L4Q5"/>
<evidence type="ECO:0000313" key="1">
    <source>
        <dbReference type="EMBL" id="KZV97345.1"/>
    </source>
</evidence>
<dbReference type="OrthoDB" id="2393824at2759"/>